<dbReference type="Pfam" id="PF13715">
    <property type="entry name" value="CarbopepD_reg_2"/>
    <property type="match status" value="1"/>
</dbReference>
<dbReference type="NCBIfam" id="TIGR04057">
    <property type="entry name" value="SusC_RagA_signa"/>
    <property type="match status" value="1"/>
</dbReference>
<dbReference type="RefSeq" id="WP_136877992.1">
    <property type="nucleotide sequence ID" value="NZ_SWBO01000010.1"/>
</dbReference>
<evidence type="ECO:0000256" key="8">
    <source>
        <dbReference type="SAM" id="SignalP"/>
    </source>
</evidence>
<keyword evidence="4 7" id="KW-0812">Transmembrane</keyword>
<keyword evidence="2 7" id="KW-0813">Transport</keyword>
<dbReference type="InterPro" id="IPR008969">
    <property type="entry name" value="CarboxyPept-like_regulatory"/>
</dbReference>
<dbReference type="GO" id="GO:0009279">
    <property type="term" value="C:cell outer membrane"/>
    <property type="evidence" value="ECO:0007669"/>
    <property type="project" value="UniProtKB-SubCell"/>
</dbReference>
<evidence type="ECO:0000256" key="7">
    <source>
        <dbReference type="PROSITE-ProRule" id="PRU01360"/>
    </source>
</evidence>
<dbReference type="Gene3D" id="2.170.130.10">
    <property type="entry name" value="TonB-dependent receptor, plug domain"/>
    <property type="match status" value="1"/>
</dbReference>
<dbReference type="SUPFAM" id="SSF49464">
    <property type="entry name" value="Carboxypeptidase regulatory domain-like"/>
    <property type="match status" value="1"/>
</dbReference>
<evidence type="ECO:0000256" key="4">
    <source>
        <dbReference type="ARBA" id="ARBA00022692"/>
    </source>
</evidence>
<proteinExistence type="inferred from homology"/>
<reference evidence="10 11" key="1">
    <citation type="submission" date="2019-04" db="EMBL/GenBank/DDBJ databases">
        <title>Pedobacter sp. AR-2-6 sp. nov., isolated from Arctic soil.</title>
        <authorList>
            <person name="Dahal R.H."/>
            <person name="Kim D.-U."/>
        </authorList>
    </citation>
    <scope>NUCLEOTIDE SEQUENCE [LARGE SCALE GENOMIC DNA]</scope>
    <source>
        <strain evidence="10 11">AR-2-6</strain>
    </source>
</reference>
<evidence type="ECO:0000256" key="5">
    <source>
        <dbReference type="ARBA" id="ARBA00023136"/>
    </source>
</evidence>
<evidence type="ECO:0000256" key="3">
    <source>
        <dbReference type="ARBA" id="ARBA00022452"/>
    </source>
</evidence>
<keyword evidence="10" id="KW-0675">Receptor</keyword>
<dbReference type="Pfam" id="PF07715">
    <property type="entry name" value="Plug"/>
    <property type="match status" value="1"/>
</dbReference>
<keyword evidence="6 7" id="KW-0998">Cell outer membrane</keyword>
<sequence>MKKIFTKFSVLTTLCLLLLNVAYAQNVTVKGKVTDGKLPIPGVGVTVKGTTNATVTNPDGDYSLSVPANSILVFSSIGFSAREIEVKNQTTINVSMATSTQDLEQVVVVGYGTQKRKDVTGAISSVSGEDLAKMPAVSPLASLQGKVAGLTVVNSGGAGSQPVIRIRGIASTNNATPLYVVDGFIQDNIDYLNPADIESIDLLRDASSSAIYGLRGANGVIAITTKRAAKGQTRINFTSNVGIQKVIDRIDVTDAEGFKKLYSTQLANIGAAPFDFSNYNGNTDWQDLILQTAIINTNSLTFSNTGEKTSTLINLAYNNQEGVLKYNQYQKFILRLSEEIRVTDKFKVGADITGFHDINQGATAGLNNAIWAAPIVPVQTDAYTYYAMPSFQRAQVGNPIAPMERNRNNSINKGLSFNGSVFAELKFLKNFTARSTFYARYGYDYSRGFTRPPFSFINVGENGGPTTTVIDNQFRSTVSQGQSESHRYQQDHTVTYEKTIANDHRVTAMVGFTSLRFAGSNISGSRTDSTLVVPDNPDLWYLGVINANNILTNGGGGNEQTNAGVFGRLSYTYKDRYLFNGTIRRDGSSRFAPQNRWGTFGSVGLGWVASEEDFFKDNIKAINFLKLRASFGRLGNSNGVADNRYQVLLANGRDAIFGENIFTAVGPEFFPDPNLRFEIIQGVDVGLDIRAFDSRYNAEINLYTKKTDGLLTSYPIQAGQPAFFTNLGEVNNKGIEVSMGWTDKIGKDLTFNVSGNFSYNKNRVISIGNTIDFQIIGNGGVNLTNTGQSIGYFYGYRQTGIYQSTADLDKTPKFSNSLPGDISYEDTNGDGIISPLDRTYLGTPFPPYSYGMSLSLGYKGFDALIEGQGVAGNQIYTQRRTQNFATLNYEANRLNAWTAPGTSNVEPILDNTRGNNYLFSSHYLEPGDYFRLRTVQLGYTFGANMLAKAGIQKLRLYLSGQNIQTWSQATGYTPEAQIGSILGGGADNGVYPIPAVYSFGLNVTF</sequence>
<keyword evidence="8" id="KW-0732">Signal</keyword>
<keyword evidence="11" id="KW-1185">Reference proteome</keyword>
<dbReference type="EMBL" id="SWBO01000010">
    <property type="protein sequence ID" value="TKB98069.1"/>
    <property type="molecule type" value="Genomic_DNA"/>
</dbReference>
<dbReference type="AlphaFoldDB" id="A0A4U1C4A2"/>
<comment type="similarity">
    <text evidence="7">Belongs to the TonB-dependent receptor family.</text>
</comment>
<dbReference type="NCBIfam" id="TIGR04056">
    <property type="entry name" value="OMP_RagA_SusC"/>
    <property type="match status" value="1"/>
</dbReference>
<comment type="caution">
    <text evidence="10">The sequence shown here is derived from an EMBL/GenBank/DDBJ whole genome shotgun (WGS) entry which is preliminary data.</text>
</comment>
<dbReference type="InterPro" id="IPR037066">
    <property type="entry name" value="Plug_dom_sf"/>
</dbReference>
<dbReference type="InterPro" id="IPR023997">
    <property type="entry name" value="TonB-dep_OMP_SusC/RagA_CS"/>
</dbReference>
<feature type="domain" description="TonB-dependent receptor plug" evidence="9">
    <location>
        <begin position="116"/>
        <end position="220"/>
    </location>
</feature>
<evidence type="ECO:0000313" key="10">
    <source>
        <dbReference type="EMBL" id="TKB98069.1"/>
    </source>
</evidence>
<dbReference type="Gene3D" id="2.60.40.1120">
    <property type="entry name" value="Carboxypeptidase-like, regulatory domain"/>
    <property type="match status" value="1"/>
</dbReference>
<dbReference type="InterPro" id="IPR039426">
    <property type="entry name" value="TonB-dep_rcpt-like"/>
</dbReference>
<dbReference type="PROSITE" id="PS52016">
    <property type="entry name" value="TONB_DEPENDENT_REC_3"/>
    <property type="match status" value="1"/>
</dbReference>
<keyword evidence="3 7" id="KW-1134">Transmembrane beta strand</keyword>
<evidence type="ECO:0000256" key="1">
    <source>
        <dbReference type="ARBA" id="ARBA00004571"/>
    </source>
</evidence>
<dbReference type="SUPFAM" id="SSF56935">
    <property type="entry name" value="Porins"/>
    <property type="match status" value="1"/>
</dbReference>
<name>A0A4U1C4A2_9SPHI</name>
<evidence type="ECO:0000256" key="6">
    <source>
        <dbReference type="ARBA" id="ARBA00023237"/>
    </source>
</evidence>
<evidence type="ECO:0000313" key="11">
    <source>
        <dbReference type="Proteomes" id="UP000310477"/>
    </source>
</evidence>
<evidence type="ECO:0000256" key="2">
    <source>
        <dbReference type="ARBA" id="ARBA00022448"/>
    </source>
</evidence>
<dbReference type="Proteomes" id="UP000310477">
    <property type="component" value="Unassembled WGS sequence"/>
</dbReference>
<keyword evidence="5 7" id="KW-0472">Membrane</keyword>
<protein>
    <submittedName>
        <fullName evidence="10">TonB-dependent receptor</fullName>
    </submittedName>
</protein>
<dbReference type="InterPro" id="IPR036942">
    <property type="entry name" value="Beta-barrel_TonB_sf"/>
</dbReference>
<dbReference type="InterPro" id="IPR023996">
    <property type="entry name" value="TonB-dep_OMP_SusC/RagA"/>
</dbReference>
<gene>
    <name evidence="10" type="ORF">FA045_15530</name>
</gene>
<dbReference type="InterPro" id="IPR012910">
    <property type="entry name" value="Plug_dom"/>
</dbReference>
<comment type="subcellular location">
    <subcellularLocation>
        <location evidence="1 7">Cell outer membrane</location>
        <topology evidence="1 7">Multi-pass membrane protein</topology>
    </subcellularLocation>
</comment>
<feature type="chain" id="PRO_5020459301" evidence="8">
    <location>
        <begin position="25"/>
        <end position="1005"/>
    </location>
</feature>
<evidence type="ECO:0000259" key="9">
    <source>
        <dbReference type="Pfam" id="PF07715"/>
    </source>
</evidence>
<dbReference type="Gene3D" id="2.40.170.20">
    <property type="entry name" value="TonB-dependent receptor, beta-barrel domain"/>
    <property type="match status" value="1"/>
</dbReference>
<organism evidence="10 11">
    <name type="scientific">Pedobacter cryotolerans</name>
    <dbReference type="NCBI Taxonomy" id="2571270"/>
    <lineage>
        <taxon>Bacteria</taxon>
        <taxon>Pseudomonadati</taxon>
        <taxon>Bacteroidota</taxon>
        <taxon>Sphingobacteriia</taxon>
        <taxon>Sphingobacteriales</taxon>
        <taxon>Sphingobacteriaceae</taxon>
        <taxon>Pedobacter</taxon>
    </lineage>
</organism>
<dbReference type="OrthoDB" id="9768177at2"/>
<feature type="signal peptide" evidence="8">
    <location>
        <begin position="1"/>
        <end position="24"/>
    </location>
</feature>
<accession>A0A4U1C4A2</accession>